<name>U5NB47_9BURK</name>
<keyword evidence="2" id="KW-0472">Membrane</keyword>
<feature type="region of interest" description="Disordered" evidence="1">
    <location>
        <begin position="210"/>
        <end position="239"/>
    </location>
</feature>
<dbReference type="PATRIC" id="fig|946483.4.peg.2506"/>
<keyword evidence="2" id="KW-1133">Transmembrane helix</keyword>
<proteinExistence type="predicted"/>
<dbReference type="Proteomes" id="UP000017184">
    <property type="component" value="Chromosome"/>
</dbReference>
<keyword evidence="2" id="KW-0812">Transmembrane</keyword>
<dbReference type="RefSeq" id="WP_022776449.1">
    <property type="nucleotide sequence ID" value="NC_022576.1"/>
</dbReference>
<keyword evidence="4" id="KW-1185">Reference proteome</keyword>
<dbReference type="eggNOG" id="COG1721">
    <property type="taxonomic scope" value="Bacteria"/>
</dbReference>
<evidence type="ECO:0000256" key="2">
    <source>
        <dbReference type="SAM" id="Phobius"/>
    </source>
</evidence>
<dbReference type="KEGG" id="cbx:Cenrod_2481"/>
<gene>
    <name evidence="3" type="ORF">Cenrod_2481</name>
</gene>
<dbReference type="PANTHER" id="PTHR34351:SF1">
    <property type="entry name" value="SLR1927 PROTEIN"/>
    <property type="match status" value="1"/>
</dbReference>
<feature type="transmembrane region" description="Helical" evidence="2">
    <location>
        <begin position="56"/>
        <end position="74"/>
    </location>
</feature>
<dbReference type="EMBL" id="CP004885">
    <property type="protein sequence ID" value="AGX88535.1"/>
    <property type="molecule type" value="Genomic_DNA"/>
</dbReference>
<feature type="transmembrane region" description="Helical" evidence="2">
    <location>
        <begin position="80"/>
        <end position="101"/>
    </location>
</feature>
<dbReference type="STRING" id="946483.Cenrod_2481"/>
<organism evidence="3 4">
    <name type="scientific">Candidatus Symbiobacter mobilis CR</name>
    <dbReference type="NCBI Taxonomy" id="946483"/>
    <lineage>
        <taxon>Bacteria</taxon>
        <taxon>Pseudomonadati</taxon>
        <taxon>Pseudomonadota</taxon>
        <taxon>Betaproteobacteria</taxon>
        <taxon>Burkholderiales</taxon>
        <taxon>Comamonadaceae</taxon>
    </lineage>
</organism>
<reference evidence="3 4" key="1">
    <citation type="journal article" date="2013" name="Genome Biol.">
        <title>Genomic analysis reveals key aspects of prokaryotic symbiosis in the phototrophic consortium "Chlorochromatium aggregatum".</title>
        <authorList>
            <person name="Liu Z."/>
            <person name="Muller J."/>
            <person name="Li T."/>
            <person name="Alvey R.M."/>
            <person name="Vogl K."/>
            <person name="Frigaard N.U."/>
            <person name="Rockwell N.C."/>
            <person name="Boyd E.S."/>
            <person name="Tomsho L.P."/>
            <person name="Schuster S.C."/>
            <person name="Henke P."/>
            <person name="Rohde M."/>
            <person name="Overmann J."/>
            <person name="Bryant D.A."/>
        </authorList>
    </citation>
    <scope>NUCLEOTIDE SEQUENCE [LARGE SCALE GENOMIC DNA]</scope>
    <source>
        <strain evidence="3">CR</strain>
    </source>
</reference>
<dbReference type="HOGENOM" id="CLU_054568_0_1_4"/>
<evidence type="ECO:0000313" key="4">
    <source>
        <dbReference type="Proteomes" id="UP000017184"/>
    </source>
</evidence>
<accession>U5NB47</accession>
<sequence length="341" mass="37310">MPTPQDSLGNLDANAALRQMRARWHQQWERWWEARLPPTDRATLTHRNIYILPTKAGWMMGLTLLVLLVTSINYQLNLGYLLTFLLGGCTAVGMVACHATLRGMVVSVAVPDAAFANEAVSLLVTLHNPSTQGRYGVGVALVDGAPSWIDVARQDSSAVTLRMIPAHRGWQRLPVLRVHTRFPLGFFEAWAPLRPASQLLVYPAPERPVPALPTGGSHDDEAASSISTPTRFGDPDGLRPYRRGDSLKTILWKKTAKTGELVSRDHSAAASPALWIDARDTGLPGHAGSAQREAQLSRMCAWVLEAERRSLHYGLRLGAEAIPPNTGPAHERQCLRVLALG</sequence>
<dbReference type="AlphaFoldDB" id="U5NB47"/>
<protein>
    <submittedName>
        <fullName evidence="3">Uncharacterized protein</fullName>
    </submittedName>
</protein>
<dbReference type="PANTHER" id="PTHR34351">
    <property type="entry name" value="SLR1927 PROTEIN-RELATED"/>
    <property type="match status" value="1"/>
</dbReference>
<evidence type="ECO:0000313" key="3">
    <source>
        <dbReference type="EMBL" id="AGX88535.1"/>
    </source>
</evidence>
<evidence type="ECO:0000256" key="1">
    <source>
        <dbReference type="SAM" id="MobiDB-lite"/>
    </source>
</evidence>